<sequence>MPRFDDCHLYTRFGVGELHDQGISTLPQNTHSPVSHPHYASQALTQSQSTKMLCSYPPHHPTSLPSKPLSITTPDVDILVAVLLRVYDVWHQPPHTRRWALVWEIPSTPNTPYARINRLLHTHSRAPTNPNQWAPSTTLVTLEERSSTREYAISVMNLGQRRALERIAAGVWGCDDAQDWVVRVLAEAADMGLVERDRVQALLFCARED</sequence>
<keyword evidence="2" id="KW-1185">Reference proteome</keyword>
<gene>
    <name evidence="1" type="ORF">JAAARDRAFT_197877</name>
</gene>
<protein>
    <submittedName>
        <fullName evidence="1">Uncharacterized protein</fullName>
    </submittedName>
</protein>
<name>A0A067PG15_9AGAM</name>
<organism evidence="1 2">
    <name type="scientific">Jaapia argillacea MUCL 33604</name>
    <dbReference type="NCBI Taxonomy" id="933084"/>
    <lineage>
        <taxon>Eukaryota</taxon>
        <taxon>Fungi</taxon>
        <taxon>Dikarya</taxon>
        <taxon>Basidiomycota</taxon>
        <taxon>Agaricomycotina</taxon>
        <taxon>Agaricomycetes</taxon>
        <taxon>Agaricomycetidae</taxon>
        <taxon>Jaapiales</taxon>
        <taxon>Jaapiaceae</taxon>
        <taxon>Jaapia</taxon>
    </lineage>
</organism>
<dbReference type="InParanoid" id="A0A067PG15"/>
<evidence type="ECO:0000313" key="1">
    <source>
        <dbReference type="EMBL" id="KDQ52795.1"/>
    </source>
</evidence>
<accession>A0A067PG15</accession>
<dbReference type="EMBL" id="KL197737">
    <property type="protein sequence ID" value="KDQ52795.1"/>
    <property type="molecule type" value="Genomic_DNA"/>
</dbReference>
<reference evidence="2" key="1">
    <citation type="journal article" date="2014" name="Proc. Natl. Acad. Sci. U.S.A.">
        <title>Extensive sampling of basidiomycete genomes demonstrates inadequacy of the white-rot/brown-rot paradigm for wood decay fungi.</title>
        <authorList>
            <person name="Riley R."/>
            <person name="Salamov A.A."/>
            <person name="Brown D.W."/>
            <person name="Nagy L.G."/>
            <person name="Floudas D."/>
            <person name="Held B.W."/>
            <person name="Levasseur A."/>
            <person name="Lombard V."/>
            <person name="Morin E."/>
            <person name="Otillar R."/>
            <person name="Lindquist E.A."/>
            <person name="Sun H."/>
            <person name="LaButti K.M."/>
            <person name="Schmutz J."/>
            <person name="Jabbour D."/>
            <person name="Luo H."/>
            <person name="Baker S.E."/>
            <person name="Pisabarro A.G."/>
            <person name="Walton J.D."/>
            <person name="Blanchette R.A."/>
            <person name="Henrissat B."/>
            <person name="Martin F."/>
            <person name="Cullen D."/>
            <person name="Hibbett D.S."/>
            <person name="Grigoriev I.V."/>
        </authorList>
    </citation>
    <scope>NUCLEOTIDE SEQUENCE [LARGE SCALE GENOMIC DNA]</scope>
    <source>
        <strain evidence="2">MUCL 33604</strain>
    </source>
</reference>
<dbReference type="HOGENOM" id="CLU_1315559_0_0_1"/>
<dbReference type="Proteomes" id="UP000027265">
    <property type="component" value="Unassembled WGS sequence"/>
</dbReference>
<proteinExistence type="predicted"/>
<evidence type="ECO:0000313" key="2">
    <source>
        <dbReference type="Proteomes" id="UP000027265"/>
    </source>
</evidence>
<dbReference type="AlphaFoldDB" id="A0A067PG15"/>
<dbReference type="OrthoDB" id="37659at2759"/>